<gene>
    <name evidence="2" type="ORF">BD94_0583</name>
</gene>
<dbReference type="InterPro" id="IPR020843">
    <property type="entry name" value="ER"/>
</dbReference>
<dbReference type="InterPro" id="IPR036291">
    <property type="entry name" value="NAD(P)-bd_dom_sf"/>
</dbReference>
<dbReference type="PANTHER" id="PTHR44013:SF1">
    <property type="entry name" value="ZINC-TYPE ALCOHOL DEHYDROGENASE-LIKE PROTEIN C16A3.02C"/>
    <property type="match status" value="1"/>
</dbReference>
<dbReference type="Pfam" id="PF13602">
    <property type="entry name" value="ADH_zinc_N_2"/>
    <property type="match status" value="1"/>
</dbReference>
<name>A0A077ECC7_9FLAO</name>
<dbReference type="CDD" id="cd05289">
    <property type="entry name" value="MDR_like_2"/>
    <property type="match status" value="1"/>
</dbReference>
<reference evidence="2" key="1">
    <citation type="journal article" date="2013" name="Lancet">
        <title>First case of E anophelis outbreak in an intensive-care unit.</title>
        <authorList>
            <person name="Teo J."/>
            <person name="Tan S.Y."/>
            <person name="Tay M."/>
            <person name="Ding Y."/>
            <person name="Kjelleberg S."/>
            <person name="Givskov M."/>
            <person name="Lin R.T."/>
            <person name="Yang L."/>
        </authorList>
    </citation>
    <scope>NUCLEOTIDE SEQUENCE [LARGE SCALE GENOMIC DNA]</scope>
    <source>
        <strain evidence="2">NUHP1</strain>
    </source>
</reference>
<dbReference type="HOGENOM" id="CLU_026673_3_3_10"/>
<organism evidence="2 3">
    <name type="scientific">Elizabethkingia anophelis NUHP1</name>
    <dbReference type="NCBI Taxonomy" id="1338011"/>
    <lineage>
        <taxon>Bacteria</taxon>
        <taxon>Pseudomonadati</taxon>
        <taxon>Bacteroidota</taxon>
        <taxon>Flavobacteriia</taxon>
        <taxon>Flavobacteriales</taxon>
        <taxon>Weeksellaceae</taxon>
        <taxon>Elizabethkingia</taxon>
    </lineage>
</organism>
<dbReference type="RefSeq" id="WP_024564602.1">
    <property type="nucleotide sequence ID" value="NZ_CP007547.1"/>
</dbReference>
<dbReference type="SMART" id="SM00829">
    <property type="entry name" value="PKS_ER"/>
    <property type="match status" value="1"/>
</dbReference>
<dbReference type="KEGG" id="eao:BD94_0583"/>
<dbReference type="Gene3D" id="3.40.50.720">
    <property type="entry name" value="NAD(P)-binding Rossmann-like Domain"/>
    <property type="match status" value="1"/>
</dbReference>
<evidence type="ECO:0000313" key="2">
    <source>
        <dbReference type="EMBL" id="AIL44358.1"/>
    </source>
</evidence>
<feature type="domain" description="Enoyl reductase (ER)" evidence="1">
    <location>
        <begin position="10"/>
        <end position="313"/>
    </location>
</feature>
<accession>A0A077ECC7</accession>
<dbReference type="InterPro" id="IPR002364">
    <property type="entry name" value="Quin_OxRdtase/zeta-crystal_CS"/>
</dbReference>
<dbReference type="SUPFAM" id="SSF50129">
    <property type="entry name" value="GroES-like"/>
    <property type="match status" value="1"/>
</dbReference>
<dbReference type="PROSITE" id="PS01162">
    <property type="entry name" value="QOR_ZETA_CRYSTAL"/>
    <property type="match status" value="1"/>
</dbReference>
<dbReference type="EMBL" id="CP007547">
    <property type="protein sequence ID" value="AIL44358.1"/>
    <property type="molecule type" value="Genomic_DNA"/>
</dbReference>
<dbReference type="GO" id="GO:0016491">
    <property type="term" value="F:oxidoreductase activity"/>
    <property type="evidence" value="ECO:0007669"/>
    <property type="project" value="InterPro"/>
</dbReference>
<dbReference type="InterPro" id="IPR052733">
    <property type="entry name" value="Chloroplast_QOR"/>
</dbReference>
<dbReference type="Pfam" id="PF08240">
    <property type="entry name" value="ADH_N"/>
    <property type="match status" value="1"/>
</dbReference>
<dbReference type="PANTHER" id="PTHR44013">
    <property type="entry name" value="ZINC-TYPE ALCOHOL DEHYDROGENASE-LIKE PROTEIN C16A3.02C"/>
    <property type="match status" value="1"/>
</dbReference>
<dbReference type="STRING" id="1338011.BD94_0583"/>
<protein>
    <submittedName>
        <fullName evidence="2">Bifunctional protein: zinc-containing alcohol dehydrogenase</fullName>
    </submittedName>
</protein>
<dbReference type="InterPro" id="IPR011032">
    <property type="entry name" value="GroES-like_sf"/>
</dbReference>
<dbReference type="Gene3D" id="3.90.180.10">
    <property type="entry name" value="Medium-chain alcohol dehydrogenases, catalytic domain"/>
    <property type="match status" value="1"/>
</dbReference>
<dbReference type="AlphaFoldDB" id="A0A077ECC7"/>
<dbReference type="InterPro" id="IPR013154">
    <property type="entry name" value="ADH-like_N"/>
</dbReference>
<dbReference type="SUPFAM" id="SSF51735">
    <property type="entry name" value="NAD(P)-binding Rossmann-fold domains"/>
    <property type="match status" value="1"/>
</dbReference>
<sequence length="315" mass="33856">MKAILLNEAGGVENLQLTEVEIPAIKNNEVLVKVVSISINPVDVKARRNDGVLSWLFAEERPVILGWDISGEVTEVGKDVTDFKSGDKVFGMVNFFGNGKAYAEYVAAPAEHLALIPTGISFQEAAATTLAASTAYQALTEIGKVKKGDRVLIHAASGGVGHHAIQIAKYLGAYVIGTSSAKNRDFVLSLGADEHIDYTKGDIEDLVKDIDVVLDGIAGETLLKSLDLVKDNGIVITLPSGDIQDEALEKAAQKNVDLQFYLVSSKKETIQAIAHLLETKALKPHIHQEFSFSEMGKAHTEVETGRVVGKVIVNI</sequence>
<evidence type="ECO:0000259" key="1">
    <source>
        <dbReference type="SMART" id="SM00829"/>
    </source>
</evidence>
<reference evidence="2" key="2">
    <citation type="journal article" date="2015" name="Genome Biol. Evol.">
        <title>Complete Genome Sequence and Transcriptomic Analysis of the Novel Pathogen Elizabethkingia anophelis in Response to Oxidative Stress.</title>
        <authorList>
            <person name="Li Y."/>
            <person name="Liu Y."/>
            <person name="Chew S.C."/>
            <person name="Tay M."/>
            <person name="Salido M.M."/>
            <person name="Teo J."/>
            <person name="Lauro F.M."/>
            <person name="Givskov M."/>
            <person name="Yang L."/>
        </authorList>
    </citation>
    <scope>NUCLEOTIDE SEQUENCE</scope>
    <source>
        <strain evidence="2">NUHP1</strain>
    </source>
</reference>
<dbReference type="Proteomes" id="UP000028933">
    <property type="component" value="Chromosome"/>
</dbReference>
<evidence type="ECO:0000313" key="3">
    <source>
        <dbReference type="Proteomes" id="UP000028933"/>
    </source>
</evidence>
<dbReference type="GO" id="GO:0008270">
    <property type="term" value="F:zinc ion binding"/>
    <property type="evidence" value="ECO:0007669"/>
    <property type="project" value="InterPro"/>
</dbReference>
<dbReference type="eggNOG" id="COG0604">
    <property type="taxonomic scope" value="Bacteria"/>
</dbReference>
<proteinExistence type="predicted"/>